<keyword evidence="4 6" id="KW-0472">Membrane</keyword>
<dbReference type="PANTHER" id="PTHR22950:SF494">
    <property type="entry name" value="GH04538P"/>
    <property type="match status" value="1"/>
</dbReference>
<feature type="transmembrane region" description="Helical" evidence="6">
    <location>
        <begin position="188"/>
        <end position="205"/>
    </location>
</feature>
<protein>
    <recommendedName>
        <fullName evidence="7">Amino acid transporter transmembrane domain-containing protein</fullName>
    </recommendedName>
</protein>
<feature type="transmembrane region" description="Helical" evidence="6">
    <location>
        <begin position="290"/>
        <end position="313"/>
    </location>
</feature>
<feature type="transmembrane region" description="Helical" evidence="6">
    <location>
        <begin position="398"/>
        <end position="421"/>
    </location>
</feature>
<reference evidence="9" key="1">
    <citation type="submission" date="2015-11" db="EMBL/GenBank/DDBJ databases">
        <title>De novo transcriptome assembly of four potential Pierce s Disease insect vectors from Arizona vineyards.</title>
        <authorList>
            <person name="Tassone E.E."/>
        </authorList>
    </citation>
    <scope>NUCLEOTIDE SEQUENCE</scope>
</reference>
<accession>A0A1B6M4J2</accession>
<dbReference type="EMBL" id="GEBQ01010164">
    <property type="protein sequence ID" value="JAT29813.1"/>
    <property type="molecule type" value="Transcribed_RNA"/>
</dbReference>
<evidence type="ECO:0000256" key="3">
    <source>
        <dbReference type="ARBA" id="ARBA00022989"/>
    </source>
</evidence>
<evidence type="ECO:0000313" key="8">
    <source>
        <dbReference type="EMBL" id="JAT29813.1"/>
    </source>
</evidence>
<dbReference type="GO" id="GO:0005774">
    <property type="term" value="C:vacuolar membrane"/>
    <property type="evidence" value="ECO:0007669"/>
    <property type="project" value="TreeGrafter"/>
</dbReference>
<dbReference type="PANTHER" id="PTHR22950">
    <property type="entry name" value="AMINO ACID TRANSPORTER"/>
    <property type="match status" value="1"/>
</dbReference>
<evidence type="ECO:0000259" key="7">
    <source>
        <dbReference type="Pfam" id="PF01490"/>
    </source>
</evidence>
<dbReference type="EMBL" id="GEBQ01009138">
    <property type="protein sequence ID" value="JAT30839.1"/>
    <property type="molecule type" value="Transcribed_RNA"/>
</dbReference>
<proteinExistence type="predicted"/>
<dbReference type="InterPro" id="IPR013057">
    <property type="entry name" value="AA_transpt_TM"/>
</dbReference>
<keyword evidence="2 6" id="KW-0812">Transmembrane</keyword>
<feature type="transmembrane region" description="Helical" evidence="6">
    <location>
        <begin position="372"/>
        <end position="392"/>
    </location>
</feature>
<evidence type="ECO:0000256" key="5">
    <source>
        <dbReference type="SAM" id="MobiDB-lite"/>
    </source>
</evidence>
<feature type="domain" description="Amino acid transporter transmembrane" evidence="7">
    <location>
        <begin position="62"/>
        <end position="457"/>
    </location>
</feature>
<evidence type="ECO:0000256" key="4">
    <source>
        <dbReference type="ARBA" id="ARBA00023136"/>
    </source>
</evidence>
<feature type="transmembrane region" description="Helical" evidence="6">
    <location>
        <begin position="88"/>
        <end position="111"/>
    </location>
</feature>
<evidence type="ECO:0000313" key="9">
    <source>
        <dbReference type="EMBL" id="JAT30839.1"/>
    </source>
</evidence>
<sequence>MTENKMNMNGNGHLRPEKEKADSDSYISSSKAKLAHVLEDGLESPYEPGEHRDFPHALGTPGALFHMIKGSLGSGILSMPVAFKNGGLWVSMVGALFIGVVCTHCVHLLVLSSQTLAKRMKQPSLDYAGTAEAAFVTGPVRLRKYSVIVREFVDSALTITYYFGTTVYIVFIASTAKQIVESHWDVDISPRVYVLMTAFVIVPVGSIRRLKYLVPFSFVAIIFLFVGCGFVLYEIFSDLPPLSSRPAFTNIQKLPLFYATVLFALEGIGTVLPIENVMKKPKHFLGCPGVLNIAMTLLVFIYTIMGFFGYLKYGEETAGSISLNLNSSTIGELVKVLVALNVLCSYGLCFCVPSEIVWRKLKPRVREENKTWAYYLMRILMILSAVLVACALPDLEPFVGLCGAICYSTLGLLFPSVIDLVTFWEDKEYMGPGRWKLYKNLFLMLMWFVALTAGTQASVVKIMETYA</sequence>
<feature type="compositionally biased region" description="Polar residues" evidence="5">
    <location>
        <begin position="1"/>
        <end position="10"/>
    </location>
</feature>
<dbReference type="GO" id="GO:0015179">
    <property type="term" value="F:L-amino acid transmembrane transporter activity"/>
    <property type="evidence" value="ECO:0007669"/>
    <property type="project" value="TreeGrafter"/>
</dbReference>
<keyword evidence="3 6" id="KW-1133">Transmembrane helix</keyword>
<organism evidence="9">
    <name type="scientific">Graphocephala atropunctata</name>
    <dbReference type="NCBI Taxonomy" id="36148"/>
    <lineage>
        <taxon>Eukaryota</taxon>
        <taxon>Metazoa</taxon>
        <taxon>Ecdysozoa</taxon>
        <taxon>Arthropoda</taxon>
        <taxon>Hexapoda</taxon>
        <taxon>Insecta</taxon>
        <taxon>Pterygota</taxon>
        <taxon>Neoptera</taxon>
        <taxon>Paraneoptera</taxon>
        <taxon>Hemiptera</taxon>
        <taxon>Auchenorrhyncha</taxon>
        <taxon>Membracoidea</taxon>
        <taxon>Cicadellidae</taxon>
        <taxon>Cicadellinae</taxon>
        <taxon>Cicadellini</taxon>
        <taxon>Graphocephala</taxon>
    </lineage>
</organism>
<dbReference type="AlphaFoldDB" id="A0A1B6M4J2"/>
<feature type="transmembrane region" description="Helical" evidence="6">
    <location>
        <begin position="333"/>
        <end position="352"/>
    </location>
</feature>
<gene>
    <name evidence="9" type="ORF">g.31174</name>
    <name evidence="8" type="ORF">g.31175</name>
</gene>
<name>A0A1B6M4J2_9HEMI</name>
<evidence type="ECO:0000256" key="2">
    <source>
        <dbReference type="ARBA" id="ARBA00022692"/>
    </source>
</evidence>
<dbReference type="Pfam" id="PF01490">
    <property type="entry name" value="Aa_trans"/>
    <property type="match status" value="1"/>
</dbReference>
<comment type="subcellular location">
    <subcellularLocation>
        <location evidence="1">Membrane</location>
        <topology evidence="1">Multi-pass membrane protein</topology>
    </subcellularLocation>
</comment>
<feature type="transmembrane region" description="Helical" evidence="6">
    <location>
        <begin position="256"/>
        <end position="278"/>
    </location>
</feature>
<feature type="transmembrane region" description="Helical" evidence="6">
    <location>
        <begin position="212"/>
        <end position="236"/>
    </location>
</feature>
<feature type="transmembrane region" description="Helical" evidence="6">
    <location>
        <begin position="441"/>
        <end position="463"/>
    </location>
</feature>
<evidence type="ECO:0000256" key="1">
    <source>
        <dbReference type="ARBA" id="ARBA00004141"/>
    </source>
</evidence>
<feature type="transmembrane region" description="Helical" evidence="6">
    <location>
        <begin position="152"/>
        <end position="176"/>
    </location>
</feature>
<evidence type="ECO:0000256" key="6">
    <source>
        <dbReference type="SAM" id="Phobius"/>
    </source>
</evidence>
<feature type="region of interest" description="Disordered" evidence="5">
    <location>
        <begin position="1"/>
        <end position="22"/>
    </location>
</feature>